<gene>
    <name evidence="1" type="ORF">rsdtw13_27780</name>
</gene>
<keyword evidence="2" id="KW-1185">Reference proteome</keyword>
<evidence type="ECO:0000313" key="1">
    <source>
        <dbReference type="EMBL" id="GKX67520.1"/>
    </source>
</evidence>
<evidence type="ECO:0000313" key="2">
    <source>
        <dbReference type="Proteomes" id="UP001058074"/>
    </source>
</evidence>
<reference evidence="1" key="1">
    <citation type="journal article" date="2025" name="Int. J. Syst. Evol. Microbiol.">
        <title>Inconstantimicrobium mannanitabidum sp. nov., a novel member of the family Clostridiaceae isolated from anoxic soil under the treatment of reductive soil disinfestation.</title>
        <authorList>
            <person name="Ueki A."/>
            <person name="Tonouchi A."/>
            <person name="Honma S."/>
            <person name="Kaku N."/>
            <person name="Ueki K."/>
        </authorList>
    </citation>
    <scope>NUCLEOTIDE SEQUENCE</scope>
    <source>
        <strain evidence="1">TW13</strain>
    </source>
</reference>
<dbReference type="EMBL" id="BROD01000001">
    <property type="protein sequence ID" value="GKX67520.1"/>
    <property type="molecule type" value="Genomic_DNA"/>
</dbReference>
<proteinExistence type="predicted"/>
<name>A0ACB5REM1_9CLOT</name>
<protein>
    <submittedName>
        <fullName evidence="1">Uncharacterized protein</fullName>
    </submittedName>
</protein>
<organism evidence="1 2">
    <name type="scientific">Inconstantimicrobium mannanitabidum</name>
    <dbReference type="NCBI Taxonomy" id="1604901"/>
    <lineage>
        <taxon>Bacteria</taxon>
        <taxon>Bacillati</taxon>
        <taxon>Bacillota</taxon>
        <taxon>Clostridia</taxon>
        <taxon>Eubacteriales</taxon>
        <taxon>Clostridiaceae</taxon>
        <taxon>Inconstantimicrobium</taxon>
    </lineage>
</organism>
<dbReference type="Proteomes" id="UP001058074">
    <property type="component" value="Unassembled WGS sequence"/>
</dbReference>
<accession>A0ACB5REM1</accession>
<sequence>MIQDIGPYKYDNNYRNQQPSDNSIVMYFDEQLAMVKEDNGEIGFSKYSEWKNINVEFIFLFSIDDTTYYLANSHSKVLLDGYTMKNIQIFRTAVPRYKAFAGITAFQLNNWYKENRFCGKCGSAMERSSKERKLYCSNCHHEQYPKISPAMIVAISDGDKILLSRYAQGDYRRYALIAGYTEIGETIEETVEREVMEEVGIRVKNIRYYKSQPWSFSGSLLLGFFAELDGDGTITLDKEELAEAVWVHRDEIKVEANNISLTNEMILAFKNNILTEVK</sequence>
<comment type="caution">
    <text evidence="1">The sequence shown here is derived from an EMBL/GenBank/DDBJ whole genome shotgun (WGS) entry which is preliminary data.</text>
</comment>